<gene>
    <name evidence="4" type="ORF">L798_00069</name>
</gene>
<dbReference type="GO" id="GO:0005886">
    <property type="term" value="C:plasma membrane"/>
    <property type="evidence" value="ECO:0007669"/>
    <property type="project" value="UniProtKB-SubCell"/>
</dbReference>
<dbReference type="GO" id="GO:0016485">
    <property type="term" value="P:protein processing"/>
    <property type="evidence" value="ECO:0007669"/>
    <property type="project" value="TreeGrafter"/>
</dbReference>
<accession>A0A067QGE7</accession>
<evidence type="ECO:0000313" key="5">
    <source>
        <dbReference type="Proteomes" id="UP000027135"/>
    </source>
</evidence>
<feature type="domain" description="Peptidase M13 N-terminal" evidence="3">
    <location>
        <begin position="84"/>
        <end position="124"/>
    </location>
</feature>
<comment type="subcellular location">
    <subcellularLocation>
        <location evidence="1">Cell membrane</location>
        <topology evidence="1">Single-pass type II membrane protein</topology>
    </subcellularLocation>
</comment>
<evidence type="ECO:0000256" key="1">
    <source>
        <dbReference type="ARBA" id="ARBA00004401"/>
    </source>
</evidence>
<dbReference type="InParanoid" id="A0A067QGE7"/>
<dbReference type="EMBL" id="KK898307">
    <property type="protein sequence ID" value="KDQ65270.1"/>
    <property type="molecule type" value="Genomic_DNA"/>
</dbReference>
<dbReference type="InterPro" id="IPR024079">
    <property type="entry name" value="MetalloPept_cat_dom_sf"/>
</dbReference>
<reference evidence="4 5" key="1">
    <citation type="journal article" date="2014" name="Nat. Commun.">
        <title>Molecular traces of alternative social organization in a termite genome.</title>
        <authorList>
            <person name="Terrapon N."/>
            <person name="Li C."/>
            <person name="Robertson H.M."/>
            <person name="Ji L."/>
            <person name="Meng X."/>
            <person name="Booth W."/>
            <person name="Chen Z."/>
            <person name="Childers C.P."/>
            <person name="Glastad K.M."/>
            <person name="Gokhale K."/>
            <person name="Gowin J."/>
            <person name="Gronenberg W."/>
            <person name="Hermansen R.A."/>
            <person name="Hu H."/>
            <person name="Hunt B.G."/>
            <person name="Huylmans A.K."/>
            <person name="Khalil S.M."/>
            <person name="Mitchell R.D."/>
            <person name="Munoz-Torres M.C."/>
            <person name="Mustard J.A."/>
            <person name="Pan H."/>
            <person name="Reese J.T."/>
            <person name="Scharf M.E."/>
            <person name="Sun F."/>
            <person name="Vogel H."/>
            <person name="Xiao J."/>
            <person name="Yang W."/>
            <person name="Yang Z."/>
            <person name="Yang Z."/>
            <person name="Zhou J."/>
            <person name="Zhu J."/>
            <person name="Brent C.S."/>
            <person name="Elsik C.G."/>
            <person name="Goodisman M.A."/>
            <person name="Liberles D.A."/>
            <person name="Roe R.M."/>
            <person name="Vargo E.L."/>
            <person name="Vilcinskas A."/>
            <person name="Wang J."/>
            <person name="Bornberg-Bauer E."/>
            <person name="Korb J."/>
            <person name="Zhang G."/>
            <person name="Liebig J."/>
        </authorList>
    </citation>
    <scope>NUCLEOTIDE SEQUENCE [LARGE SCALE GENOMIC DNA]</scope>
    <source>
        <tissue evidence="4">Whole organism</tissue>
    </source>
</reference>
<dbReference type="PANTHER" id="PTHR11733:SF167">
    <property type="entry name" value="FI17812P1-RELATED"/>
    <property type="match status" value="1"/>
</dbReference>
<dbReference type="Proteomes" id="UP000027135">
    <property type="component" value="Unassembled WGS sequence"/>
</dbReference>
<dbReference type="Gene3D" id="3.40.390.10">
    <property type="entry name" value="Collagenase (Catalytic Domain)"/>
    <property type="match status" value="1"/>
</dbReference>
<dbReference type="InterPro" id="IPR000718">
    <property type="entry name" value="Peptidase_M13"/>
</dbReference>
<dbReference type="PANTHER" id="PTHR11733">
    <property type="entry name" value="ZINC METALLOPROTEASE FAMILY M13 NEPRILYSIN-RELATED"/>
    <property type="match status" value="1"/>
</dbReference>
<dbReference type="InterPro" id="IPR008753">
    <property type="entry name" value="Peptidase_M13_N"/>
</dbReference>
<keyword evidence="5" id="KW-1185">Reference proteome</keyword>
<protein>
    <submittedName>
        <fullName evidence="4">Membrane metallo-endopeptidase-like 1</fullName>
    </submittedName>
</protein>
<sequence>MRFENFTLSLSERGRKRENCINSYYTYFLSTSDPAFSFRICLLAAVAGVTPGAAVIQLDAKCLTLSCQQAADGVLSSLDNRTDPCDDFYTFACGHFAESHVIPEGKLLWDNFQILQEATDNRSRGSYQRKTI</sequence>
<dbReference type="SUPFAM" id="SSF55486">
    <property type="entry name" value="Metalloproteases ('zincins'), catalytic domain"/>
    <property type="match status" value="1"/>
</dbReference>
<proteinExistence type="inferred from homology"/>
<comment type="similarity">
    <text evidence="2">Belongs to the peptidase M13 family.</text>
</comment>
<name>A0A067QGE7_ZOONE</name>
<organism evidence="4 5">
    <name type="scientific">Zootermopsis nevadensis</name>
    <name type="common">Dampwood termite</name>
    <dbReference type="NCBI Taxonomy" id="136037"/>
    <lineage>
        <taxon>Eukaryota</taxon>
        <taxon>Metazoa</taxon>
        <taxon>Ecdysozoa</taxon>
        <taxon>Arthropoda</taxon>
        <taxon>Hexapoda</taxon>
        <taxon>Insecta</taxon>
        <taxon>Pterygota</taxon>
        <taxon>Neoptera</taxon>
        <taxon>Polyneoptera</taxon>
        <taxon>Dictyoptera</taxon>
        <taxon>Blattodea</taxon>
        <taxon>Blattoidea</taxon>
        <taxon>Termitoidae</taxon>
        <taxon>Termopsidae</taxon>
        <taxon>Zootermopsis</taxon>
    </lineage>
</organism>
<evidence type="ECO:0000256" key="2">
    <source>
        <dbReference type="ARBA" id="ARBA00007357"/>
    </source>
</evidence>
<dbReference type="PROSITE" id="PS51885">
    <property type="entry name" value="NEPRILYSIN"/>
    <property type="match status" value="1"/>
</dbReference>
<dbReference type="GO" id="GO:0004222">
    <property type="term" value="F:metalloendopeptidase activity"/>
    <property type="evidence" value="ECO:0007669"/>
    <property type="project" value="InterPro"/>
</dbReference>
<dbReference type="AlphaFoldDB" id="A0A067QGE7"/>
<evidence type="ECO:0000259" key="3">
    <source>
        <dbReference type="Pfam" id="PF05649"/>
    </source>
</evidence>
<dbReference type="Pfam" id="PF05649">
    <property type="entry name" value="Peptidase_M13_N"/>
    <property type="match status" value="1"/>
</dbReference>
<evidence type="ECO:0000313" key="4">
    <source>
        <dbReference type="EMBL" id="KDQ65270.1"/>
    </source>
</evidence>